<feature type="transmembrane region" description="Helical" evidence="1">
    <location>
        <begin position="171"/>
        <end position="188"/>
    </location>
</feature>
<organism evidence="3 4">
    <name type="scientific">Cellulophaga geojensis KL-A</name>
    <dbReference type="NCBI Taxonomy" id="1328323"/>
    <lineage>
        <taxon>Bacteria</taxon>
        <taxon>Pseudomonadati</taxon>
        <taxon>Bacteroidota</taxon>
        <taxon>Flavobacteriia</taxon>
        <taxon>Flavobacteriales</taxon>
        <taxon>Flavobacteriaceae</taxon>
        <taxon>Cellulophaga</taxon>
    </lineage>
</organism>
<dbReference type="Proteomes" id="UP000019275">
    <property type="component" value="Unassembled WGS sequence"/>
</dbReference>
<keyword evidence="1" id="KW-0812">Transmembrane</keyword>
<feature type="domain" description="Phosphatidic acid phosphatase type 2/haloperoxidase" evidence="2">
    <location>
        <begin position="120"/>
        <end position="186"/>
    </location>
</feature>
<dbReference type="Gene3D" id="1.20.144.10">
    <property type="entry name" value="Phosphatidic acid phosphatase type 2/haloperoxidase"/>
    <property type="match status" value="1"/>
</dbReference>
<dbReference type="SUPFAM" id="SSF48317">
    <property type="entry name" value="Acid phosphatase/Vanadium-dependent haloperoxidase"/>
    <property type="match status" value="1"/>
</dbReference>
<feature type="transmembrane region" description="Helical" evidence="1">
    <location>
        <begin position="134"/>
        <end position="159"/>
    </location>
</feature>
<gene>
    <name evidence="3" type="ORF">KLA_03042</name>
</gene>
<feature type="transmembrane region" description="Helical" evidence="1">
    <location>
        <begin position="100"/>
        <end position="122"/>
    </location>
</feature>
<dbReference type="EMBL" id="ARZX01000002">
    <property type="protein sequence ID" value="EWH14770.1"/>
    <property type="molecule type" value="Genomic_DNA"/>
</dbReference>
<name>A0ABN0RS60_9FLAO</name>
<evidence type="ECO:0000256" key="1">
    <source>
        <dbReference type="SAM" id="Phobius"/>
    </source>
</evidence>
<evidence type="ECO:0000313" key="3">
    <source>
        <dbReference type="EMBL" id="EWH14770.1"/>
    </source>
</evidence>
<dbReference type="CDD" id="cd01610">
    <property type="entry name" value="PAP2_like"/>
    <property type="match status" value="1"/>
</dbReference>
<comment type="caution">
    <text evidence="3">The sequence shown here is derived from an EMBL/GenBank/DDBJ whole genome shotgun (WGS) entry which is preliminary data.</text>
</comment>
<reference evidence="3 4" key="1">
    <citation type="journal article" date="2014" name="Genome Announc.">
        <title>Draft Genome Sequence of the Carrageenan-Degrading Bacterium Cellulophaga sp. Strain KL-A, Isolated from Decaying Marine Algae.</title>
        <authorList>
            <person name="Shan D."/>
            <person name="Ying J."/>
            <person name="Li X."/>
            <person name="Gao Z."/>
            <person name="Wei G."/>
            <person name="Shao Z."/>
        </authorList>
    </citation>
    <scope>NUCLEOTIDE SEQUENCE [LARGE SCALE GENOMIC DNA]</scope>
    <source>
        <strain evidence="3 4">KL-A</strain>
    </source>
</reference>
<feature type="transmembrane region" description="Helical" evidence="1">
    <location>
        <begin position="7"/>
        <end position="28"/>
    </location>
</feature>
<feature type="transmembrane region" description="Helical" evidence="1">
    <location>
        <begin position="34"/>
        <end position="56"/>
    </location>
</feature>
<dbReference type="Pfam" id="PF01569">
    <property type="entry name" value="PAP2"/>
    <property type="match status" value="1"/>
</dbReference>
<accession>A0ABN0RS60</accession>
<proteinExistence type="predicted"/>
<sequence length="189" mass="21709">MKIKIAQFISVLGHPLLLFPFLILIFNLNDKETVFSHTLSLIYGIFFLVLIAWVYIGKRRGKYTDLDVSNKRERRSLYIFALPLMVLVLFFLFYTNQPVYICTSFSIATLMLLASFGINFLIKISMHVAINIYLALAIIFVNRRLGVVLILFTFLVMWSRLVLKRHTPKEVVTGLIIGSLFGLTLVLIS</sequence>
<evidence type="ECO:0000259" key="2">
    <source>
        <dbReference type="Pfam" id="PF01569"/>
    </source>
</evidence>
<keyword evidence="1" id="KW-1133">Transmembrane helix</keyword>
<protein>
    <submittedName>
        <fullName evidence="3">Phosphoesterase PA-phosphatase-like protein</fullName>
    </submittedName>
</protein>
<keyword evidence="4" id="KW-1185">Reference proteome</keyword>
<evidence type="ECO:0000313" key="4">
    <source>
        <dbReference type="Proteomes" id="UP000019275"/>
    </source>
</evidence>
<dbReference type="InterPro" id="IPR036938">
    <property type="entry name" value="PAP2/HPO_sf"/>
</dbReference>
<keyword evidence="1" id="KW-0472">Membrane</keyword>
<dbReference type="RefSeq" id="WP_051456028.1">
    <property type="nucleotide sequence ID" value="NZ_ARZX01000002.1"/>
</dbReference>
<feature type="transmembrane region" description="Helical" evidence="1">
    <location>
        <begin position="77"/>
        <end position="94"/>
    </location>
</feature>
<dbReference type="InterPro" id="IPR000326">
    <property type="entry name" value="PAP2/HPO"/>
</dbReference>